<name>A0A1U7NSU7_9DEIO</name>
<proteinExistence type="predicted"/>
<dbReference type="STRING" id="249408.BOO71_0013360"/>
<evidence type="ECO:0000256" key="1">
    <source>
        <dbReference type="ARBA" id="ARBA00022898"/>
    </source>
</evidence>
<evidence type="ECO:0000313" key="5">
    <source>
        <dbReference type="Proteomes" id="UP000186607"/>
    </source>
</evidence>
<comment type="caution">
    <text evidence="4">The sequence shown here is derived from an EMBL/GenBank/DDBJ whole genome shotgun (WGS) entry which is preliminary data.</text>
</comment>
<feature type="region of interest" description="Disordered" evidence="2">
    <location>
        <begin position="1"/>
        <end position="23"/>
    </location>
</feature>
<dbReference type="PANTHER" id="PTHR43586:SF8">
    <property type="entry name" value="CYSTEINE DESULFURASE 1, CHLOROPLASTIC"/>
    <property type="match status" value="1"/>
</dbReference>
<dbReference type="Pfam" id="PF00266">
    <property type="entry name" value="Aminotran_5"/>
    <property type="match status" value="1"/>
</dbReference>
<dbReference type="Proteomes" id="UP000186607">
    <property type="component" value="Unassembled WGS sequence"/>
</dbReference>
<sequence length="567" mass="62084">MIRIAGRESWNGPDERLDCSPSSGLQTEKLLQSGMDFATLRADLIGTDAVINTPFGERRVTYADYVASGRALRSVEERINTLALPLYANTHTEDSATGAHSTHMSHQAADYIRGQLGGDKTCKLVFCGSGSTAAVRRIQDILGLTVCGDHRATVLASIPENERPVVFVGPYEHHSNEVSWRETLAEVVELPLCDKGNLDLDALVQALKSPQYARRPKIGSFSAASNVTGLLTDTRTVARILHQHGAYAFFDFAASGPYVKIDMKPGKPDGYDAVFLSPHKFVGGPGTPGLLCFQDHLYHLNVPSTAGGGTVRYVSRTKQVYIEDIEAREDAGTPAILGKLRTALAFKVKEELGVDELTAREHELFARALERLGTNERIQILGNPQAARLAFLSFLVKTADGSYLHPRLVVRLLNDLFGIQARGGCACAGPYGHVLLNIDDERSERYMQCALSNIDGLKPGWTRLNLAPWASDEEVEFLLGAIEFVAEHGARFLPLYDFDWMTGAWTHAQDEAPMDLFGDQRPQTGEGEVPFAFYLAEAQRVLETLGPIGEGRAVPEYVPGDLVFFAH</sequence>
<organism evidence="4 5">
    <name type="scientific">Deinococcus marmoris</name>
    <dbReference type="NCBI Taxonomy" id="249408"/>
    <lineage>
        <taxon>Bacteria</taxon>
        <taxon>Thermotogati</taxon>
        <taxon>Deinococcota</taxon>
        <taxon>Deinococci</taxon>
        <taxon>Deinococcales</taxon>
        <taxon>Deinococcaceae</taxon>
        <taxon>Deinococcus</taxon>
    </lineage>
</organism>
<dbReference type="InterPro" id="IPR000192">
    <property type="entry name" value="Aminotrans_V_dom"/>
</dbReference>
<feature type="domain" description="Aminotransferase class V" evidence="3">
    <location>
        <begin position="62"/>
        <end position="434"/>
    </location>
</feature>
<evidence type="ECO:0000259" key="3">
    <source>
        <dbReference type="Pfam" id="PF00266"/>
    </source>
</evidence>
<reference evidence="4 5" key="1">
    <citation type="submission" date="2017-01" db="EMBL/GenBank/DDBJ databases">
        <title>Genome Analysis of Deinococcus marmoris KOPRI26562.</title>
        <authorList>
            <person name="Kim J.H."/>
            <person name="Oh H.-M."/>
        </authorList>
    </citation>
    <scope>NUCLEOTIDE SEQUENCE [LARGE SCALE GENOMIC DNA]</scope>
    <source>
        <strain evidence="4 5">KOPRI26562</strain>
    </source>
</reference>
<evidence type="ECO:0000313" key="4">
    <source>
        <dbReference type="EMBL" id="OLV15998.1"/>
    </source>
</evidence>
<dbReference type="PANTHER" id="PTHR43586">
    <property type="entry name" value="CYSTEINE DESULFURASE"/>
    <property type="match status" value="1"/>
</dbReference>
<dbReference type="AlphaFoldDB" id="A0A1U7NSU7"/>
<keyword evidence="1" id="KW-0663">Pyridoxal phosphate</keyword>
<gene>
    <name evidence="4" type="ORF">BOO71_0013360</name>
</gene>
<dbReference type="EMBL" id="MSTI01000157">
    <property type="protein sequence ID" value="OLV15998.1"/>
    <property type="molecule type" value="Genomic_DNA"/>
</dbReference>
<dbReference type="InterPro" id="IPR015424">
    <property type="entry name" value="PyrdxlP-dep_Trfase"/>
</dbReference>
<dbReference type="InterPro" id="IPR015421">
    <property type="entry name" value="PyrdxlP-dep_Trfase_major"/>
</dbReference>
<dbReference type="InterPro" id="IPR015422">
    <property type="entry name" value="PyrdxlP-dep_Trfase_small"/>
</dbReference>
<accession>A0A1U7NSU7</accession>
<dbReference type="Gene3D" id="3.40.640.10">
    <property type="entry name" value="Type I PLP-dependent aspartate aminotransferase-like (Major domain)"/>
    <property type="match status" value="1"/>
</dbReference>
<keyword evidence="5" id="KW-1185">Reference proteome</keyword>
<dbReference type="SUPFAM" id="SSF53383">
    <property type="entry name" value="PLP-dependent transferases"/>
    <property type="match status" value="1"/>
</dbReference>
<evidence type="ECO:0000256" key="2">
    <source>
        <dbReference type="SAM" id="MobiDB-lite"/>
    </source>
</evidence>
<dbReference type="Gene3D" id="3.90.1150.10">
    <property type="entry name" value="Aspartate Aminotransferase, domain 1"/>
    <property type="match status" value="1"/>
</dbReference>
<protein>
    <submittedName>
        <fullName evidence="4">Cysteine desulfurase</fullName>
    </submittedName>
</protein>
<dbReference type="eggNOG" id="COG0520">
    <property type="taxonomic scope" value="Bacteria"/>
</dbReference>